<dbReference type="GO" id="GO:0016740">
    <property type="term" value="F:transferase activity"/>
    <property type="evidence" value="ECO:0007669"/>
    <property type="project" value="UniProtKB-KW"/>
</dbReference>
<dbReference type="PANTHER" id="PTHR43179:SF7">
    <property type="entry name" value="RHAMNOSYLTRANSFERASE WBBL"/>
    <property type="match status" value="1"/>
</dbReference>
<dbReference type="CDD" id="cd04186">
    <property type="entry name" value="GT_2_like_c"/>
    <property type="match status" value="1"/>
</dbReference>
<dbReference type="Gene3D" id="3.90.550.10">
    <property type="entry name" value="Spore Coat Polysaccharide Biosynthesis Protein SpsA, Chain A"/>
    <property type="match status" value="1"/>
</dbReference>
<dbReference type="InterPro" id="IPR029044">
    <property type="entry name" value="Nucleotide-diphossugar_trans"/>
</dbReference>
<feature type="domain" description="Glycosyltransferase 2-like" evidence="1">
    <location>
        <begin position="15"/>
        <end position="152"/>
    </location>
</feature>
<dbReference type="OrthoDB" id="9771846at2"/>
<dbReference type="InterPro" id="IPR001173">
    <property type="entry name" value="Glyco_trans_2-like"/>
</dbReference>
<sequence length="332" mass="37154">MPEQTKVPDSSEILVVIVNYKTPDLTIDCLKSLTNEIQSLPSMKVVVVDNDSADGSVKKIQEAINNEAWSSWVSLIASDKNGGFAFGNNLAIRPVLESSSPPPYFLLLNPDTIVHPDGIKILVDFMNKNPQVGIAGSRLEEPDGTPQCSAFRFHSIFSEFDNSLCLGIVSTLLKPWIIAPPVSVVDCQTDWVAGASMIIRREVFEAIGLLDEGYFMYFEEVDFCLRAHQAGWNCWYVPESRVIHLVGQSSGVTNTKVPPKRRPQYWFDSRQRFFLKNYGLLYTALTDGGAIIGFFLSKIRANLQGKSRNLPPEFFSDFCKNSVWIKRNSQST</sequence>
<keyword evidence="2" id="KW-0808">Transferase</keyword>
<proteinExistence type="predicted"/>
<reference evidence="3" key="1">
    <citation type="submission" date="2017-05" db="EMBL/GenBank/DDBJ databases">
        <title>Physiological properties and genetic analysis related to exopolysaccharide production of fresh-water unicellular cyanobacterium Aphanothece sacrum, Suizenji Nori, that has been cultured as a food source in Japan.</title>
        <authorList>
            <person name="Kanesaki Y."/>
            <person name="Yoshikawa S."/>
            <person name="Ohki K."/>
        </authorList>
    </citation>
    <scope>NUCLEOTIDE SEQUENCE [LARGE SCALE GENOMIC DNA]</scope>
    <source>
        <strain evidence="3">FPU1</strain>
    </source>
</reference>
<dbReference type="PANTHER" id="PTHR43179">
    <property type="entry name" value="RHAMNOSYLTRANSFERASE WBBL"/>
    <property type="match status" value="1"/>
</dbReference>
<keyword evidence="3" id="KW-1185">Reference proteome</keyword>
<evidence type="ECO:0000313" key="3">
    <source>
        <dbReference type="Proteomes" id="UP000287247"/>
    </source>
</evidence>
<comment type="caution">
    <text evidence="2">The sequence shown here is derived from an EMBL/GenBank/DDBJ whole genome shotgun (WGS) entry which is preliminary data.</text>
</comment>
<dbReference type="Proteomes" id="UP000287247">
    <property type="component" value="Unassembled WGS sequence"/>
</dbReference>
<evidence type="ECO:0000259" key="1">
    <source>
        <dbReference type="Pfam" id="PF00535"/>
    </source>
</evidence>
<protein>
    <submittedName>
        <fullName evidence="2">Glycosyl transferase</fullName>
    </submittedName>
</protein>
<dbReference type="SUPFAM" id="SSF53448">
    <property type="entry name" value="Nucleotide-diphospho-sugar transferases"/>
    <property type="match status" value="1"/>
</dbReference>
<name>A0A401IHB1_APHSA</name>
<dbReference type="EMBL" id="BDQK01000013">
    <property type="protein sequence ID" value="GBF80673.1"/>
    <property type="molecule type" value="Genomic_DNA"/>
</dbReference>
<dbReference type="RefSeq" id="WP_124970243.1">
    <property type="nucleotide sequence ID" value="NZ_BDQK01000013.1"/>
</dbReference>
<gene>
    <name evidence="2" type="ORF">AsFPU1_2077</name>
</gene>
<organism evidence="2 3">
    <name type="scientific">Aphanothece sacrum FPU1</name>
    <dbReference type="NCBI Taxonomy" id="1920663"/>
    <lineage>
        <taxon>Bacteria</taxon>
        <taxon>Bacillati</taxon>
        <taxon>Cyanobacteriota</taxon>
        <taxon>Cyanophyceae</taxon>
        <taxon>Oscillatoriophycideae</taxon>
        <taxon>Chroococcales</taxon>
        <taxon>Aphanothecaceae</taxon>
        <taxon>Aphanothece</taxon>
    </lineage>
</organism>
<dbReference type="Pfam" id="PF00535">
    <property type="entry name" value="Glycos_transf_2"/>
    <property type="match status" value="1"/>
</dbReference>
<evidence type="ECO:0000313" key="2">
    <source>
        <dbReference type="EMBL" id="GBF80673.1"/>
    </source>
</evidence>
<dbReference type="AlphaFoldDB" id="A0A401IHB1"/>
<accession>A0A401IHB1</accession>